<feature type="region of interest" description="Disordered" evidence="7">
    <location>
        <begin position="607"/>
        <end position="644"/>
    </location>
</feature>
<evidence type="ECO:0000256" key="6">
    <source>
        <dbReference type="ARBA" id="ARBA00023180"/>
    </source>
</evidence>
<comment type="caution">
    <text evidence="9">The sequence shown here is derived from an EMBL/GenBank/DDBJ whole genome shotgun (WGS) entry which is preliminary data.</text>
</comment>
<accession>A0A9Q1B5J7</accession>
<gene>
    <name evidence="9" type="ORF">JRQ81_010770</name>
</gene>
<dbReference type="Pfam" id="PF00135">
    <property type="entry name" value="COesterase"/>
    <property type="match status" value="2"/>
</dbReference>
<evidence type="ECO:0000256" key="5">
    <source>
        <dbReference type="ARBA" id="ARBA00022737"/>
    </source>
</evidence>
<feature type="domain" description="Carboxylesterase type B" evidence="8">
    <location>
        <begin position="96"/>
        <end position="152"/>
    </location>
</feature>
<dbReference type="Gene3D" id="3.40.50.1820">
    <property type="entry name" value="alpha/beta hydrolase"/>
    <property type="match status" value="1"/>
</dbReference>
<dbReference type="FunFam" id="3.40.50.1820:FF:000127">
    <property type="entry name" value="Thyroglobulin"/>
    <property type="match status" value="1"/>
</dbReference>
<evidence type="ECO:0000259" key="8">
    <source>
        <dbReference type="Pfam" id="PF00135"/>
    </source>
</evidence>
<keyword evidence="6" id="KW-0325">Glycoprotein</keyword>
<evidence type="ECO:0000313" key="9">
    <source>
        <dbReference type="EMBL" id="KAJ7338150.1"/>
    </source>
</evidence>
<dbReference type="InterPro" id="IPR002018">
    <property type="entry name" value="CarbesteraseB"/>
</dbReference>
<keyword evidence="10" id="KW-1185">Reference proteome</keyword>
<dbReference type="PROSITE" id="PS00941">
    <property type="entry name" value="CARBOXYLESTERASE_B_2"/>
    <property type="match status" value="1"/>
</dbReference>
<dbReference type="SUPFAM" id="SSF53474">
    <property type="entry name" value="alpha/beta-Hydrolases"/>
    <property type="match status" value="1"/>
</dbReference>
<keyword evidence="3" id="KW-0964">Secreted</keyword>
<feature type="domain" description="Carboxylesterase type B" evidence="8">
    <location>
        <begin position="154"/>
        <end position="595"/>
    </location>
</feature>
<keyword evidence="5" id="KW-0677">Repeat</keyword>
<dbReference type="InterPro" id="IPR029058">
    <property type="entry name" value="AB_hydrolase_fold"/>
</dbReference>
<dbReference type="OrthoDB" id="9046372at2759"/>
<dbReference type="InterPro" id="IPR019819">
    <property type="entry name" value="Carboxylesterase_B_CS"/>
</dbReference>
<protein>
    <recommendedName>
        <fullName evidence="8">Carboxylesterase type B domain-containing protein</fullName>
    </recommendedName>
</protein>
<comment type="subcellular location">
    <subcellularLocation>
        <location evidence="1">Secreted</location>
    </subcellularLocation>
</comment>
<dbReference type="PANTHER" id="PTHR14093">
    <property type="entry name" value="HLA CLASS II GAMMA CHAIN"/>
    <property type="match status" value="1"/>
</dbReference>
<dbReference type="AlphaFoldDB" id="A0A9Q1B5J7"/>
<evidence type="ECO:0000256" key="7">
    <source>
        <dbReference type="SAM" id="MobiDB-lite"/>
    </source>
</evidence>
<evidence type="ECO:0000256" key="2">
    <source>
        <dbReference type="ARBA" id="ARBA00005964"/>
    </source>
</evidence>
<reference evidence="9" key="1">
    <citation type="journal article" date="2023" name="DNA Res.">
        <title>Chromosome-level genome assembly of Phrynocephalus forsythii using third-generation DNA sequencing and Hi-C analysis.</title>
        <authorList>
            <person name="Qi Y."/>
            <person name="Zhao W."/>
            <person name="Zhao Y."/>
            <person name="Niu C."/>
            <person name="Cao S."/>
            <person name="Zhang Y."/>
        </authorList>
    </citation>
    <scope>NUCLEOTIDE SEQUENCE</scope>
    <source>
        <tissue evidence="9">Muscle</tissue>
    </source>
</reference>
<feature type="compositionally biased region" description="Polar residues" evidence="7">
    <location>
        <begin position="623"/>
        <end position="633"/>
    </location>
</feature>
<feature type="non-terminal residue" evidence="9">
    <location>
        <position position="1"/>
    </location>
</feature>
<comment type="similarity">
    <text evidence="2">Belongs to the type-B carboxylesterase/lipase family.</text>
</comment>
<organism evidence="9 10">
    <name type="scientific">Phrynocephalus forsythii</name>
    <dbReference type="NCBI Taxonomy" id="171643"/>
    <lineage>
        <taxon>Eukaryota</taxon>
        <taxon>Metazoa</taxon>
        <taxon>Chordata</taxon>
        <taxon>Craniata</taxon>
        <taxon>Vertebrata</taxon>
        <taxon>Euteleostomi</taxon>
        <taxon>Lepidosauria</taxon>
        <taxon>Squamata</taxon>
        <taxon>Bifurcata</taxon>
        <taxon>Unidentata</taxon>
        <taxon>Episquamata</taxon>
        <taxon>Toxicofera</taxon>
        <taxon>Iguania</taxon>
        <taxon>Acrodonta</taxon>
        <taxon>Agamidae</taxon>
        <taxon>Agaminae</taxon>
        <taxon>Phrynocephalus</taxon>
    </lineage>
</organism>
<dbReference type="PANTHER" id="PTHR14093:SF19">
    <property type="entry name" value="THYROGLOBULIN"/>
    <property type="match status" value="1"/>
</dbReference>
<name>A0A9Q1B5J7_9SAUR</name>
<dbReference type="EMBL" id="JAPFRF010000003">
    <property type="protein sequence ID" value="KAJ7338150.1"/>
    <property type="molecule type" value="Genomic_DNA"/>
</dbReference>
<proteinExistence type="inferred from homology"/>
<dbReference type="InterPro" id="IPR052001">
    <property type="entry name" value="MHC-II_Gamma/Thyroglobulin"/>
</dbReference>
<evidence type="ECO:0000256" key="1">
    <source>
        <dbReference type="ARBA" id="ARBA00004613"/>
    </source>
</evidence>
<evidence type="ECO:0000256" key="3">
    <source>
        <dbReference type="ARBA" id="ARBA00022525"/>
    </source>
</evidence>
<dbReference type="GO" id="GO:0005615">
    <property type="term" value="C:extracellular space"/>
    <property type="evidence" value="ECO:0007669"/>
    <property type="project" value="TreeGrafter"/>
</dbReference>
<sequence>TLAQWKRIAGAATLIDPTISKFDTLHVSRDPSSNFASIRDICLAVCAMEKLCLVTTLDVQPAFVRCMFYTETQICTLGLQGHRCQLLLKEPATYVYRMQGTLLGTSQAIQVGSSWKSISRFLGIPYAAPPVAENRFRPPQAFTWAGSWEATRLREDCLYLNIYIPENTGGNLPVLVFFHNGLSNGSDETRTVIDGSYLAGVGNLIVVTANYRVGVFGFFSTGTSAASGNWGLLDQASVLKWTQQNIASFGGDPDQISVAADGSGADVTSLHLLARTVDPALIKRILLMGGSAFSPVSTTSKEKARLQAAVLAREFGCPSDGSDETVSCLRQLPAKVLNDAQTKLLAISGPFQYWSPVVDGSDLQESPTAALQRPLPVKIDLLIGSAQQDGLISRAKAIKQFEESQGRSNSKTAFYQALQNSLGGEDSDPVVQAAATWFYSLQHSSTEYASFSRALENATRDHFIICPTIEMAQHWAGNDRGNVFMYHVPESNSQSSSSLEFLPDIQYAFGLPFHPQYQQRYPQEEKILSLAIMQYLANFVKSGNPSSPYTFARKVTGIASPWPMFRADAGGDNYKEFTASLENRKQLKKAECSFWSDYIKPLKASRSFSGGREPFVSGRPTRESTAISKTSQMKPLDDQVAYGK</sequence>
<dbReference type="Proteomes" id="UP001142489">
    <property type="component" value="Unassembled WGS sequence"/>
</dbReference>
<keyword evidence="4" id="KW-0732">Signal</keyword>
<dbReference type="GO" id="GO:0006590">
    <property type="term" value="P:thyroid hormone generation"/>
    <property type="evidence" value="ECO:0007669"/>
    <property type="project" value="TreeGrafter"/>
</dbReference>
<evidence type="ECO:0000313" key="10">
    <source>
        <dbReference type="Proteomes" id="UP001142489"/>
    </source>
</evidence>
<evidence type="ECO:0000256" key="4">
    <source>
        <dbReference type="ARBA" id="ARBA00022729"/>
    </source>
</evidence>